<name>A0A3M6TT11_POCDA</name>
<dbReference type="EMBL" id="RCHS01002978">
    <property type="protein sequence ID" value="RMX44533.1"/>
    <property type="molecule type" value="Genomic_DNA"/>
</dbReference>
<accession>A0A3M6TT11</accession>
<gene>
    <name evidence="1" type="ORF">pdam_00006067</name>
</gene>
<evidence type="ECO:0000313" key="1">
    <source>
        <dbReference type="EMBL" id="RMX44533.1"/>
    </source>
</evidence>
<organism evidence="1 2">
    <name type="scientific">Pocillopora damicornis</name>
    <name type="common">Cauliflower coral</name>
    <name type="synonym">Millepora damicornis</name>
    <dbReference type="NCBI Taxonomy" id="46731"/>
    <lineage>
        <taxon>Eukaryota</taxon>
        <taxon>Metazoa</taxon>
        <taxon>Cnidaria</taxon>
        <taxon>Anthozoa</taxon>
        <taxon>Hexacorallia</taxon>
        <taxon>Scleractinia</taxon>
        <taxon>Astrocoeniina</taxon>
        <taxon>Pocilloporidae</taxon>
        <taxon>Pocillopora</taxon>
    </lineage>
</organism>
<dbReference type="Proteomes" id="UP000275408">
    <property type="component" value="Unassembled WGS sequence"/>
</dbReference>
<keyword evidence="2" id="KW-1185">Reference proteome</keyword>
<sequence length="142" mass="15470">MASVSQSEEMNETTVTVIPFFCNKNAEPLGQTSAVLKLSEEGSAYESASQHQIHAHTTDFAEAGRSNAELPLLLADNLCDALLESFLSSSVSSCSLSLDIWDMLRIKFTAAVCSKNQKMFIKSIKLVASYKILGAFIDNDLK</sequence>
<dbReference type="AlphaFoldDB" id="A0A3M6TT11"/>
<reference evidence="1 2" key="1">
    <citation type="journal article" date="2018" name="Sci. Rep.">
        <title>Comparative analysis of the Pocillopora damicornis genome highlights role of immune system in coral evolution.</title>
        <authorList>
            <person name="Cunning R."/>
            <person name="Bay R.A."/>
            <person name="Gillette P."/>
            <person name="Baker A.C."/>
            <person name="Traylor-Knowles N."/>
        </authorList>
    </citation>
    <scope>NUCLEOTIDE SEQUENCE [LARGE SCALE GENOMIC DNA]</scope>
    <source>
        <strain evidence="1">RSMAS</strain>
        <tissue evidence="1">Whole animal</tissue>
    </source>
</reference>
<protein>
    <submittedName>
        <fullName evidence="1">Uncharacterized protein</fullName>
    </submittedName>
</protein>
<proteinExistence type="predicted"/>
<evidence type="ECO:0000313" key="2">
    <source>
        <dbReference type="Proteomes" id="UP000275408"/>
    </source>
</evidence>
<comment type="caution">
    <text evidence="1">The sequence shown here is derived from an EMBL/GenBank/DDBJ whole genome shotgun (WGS) entry which is preliminary data.</text>
</comment>